<dbReference type="CDD" id="cd00140">
    <property type="entry name" value="beta_clamp"/>
    <property type="match status" value="1"/>
</dbReference>
<protein>
    <submittedName>
        <fullName evidence="12">DNA polymerase III sliding clamp</fullName>
    </submittedName>
</protein>
<sequence>MKLSIDSSALNEAVSFAYRAVNPRHASPVLTGLVLEADGAGLLSIRGFDQTMANTVEIAAEVETPGKVLLPGAVLVSMLKTLPNNKPLTLDVADRAELKVGRAKFSTPVMPMSDYPQLPGLPQRLGYVDSDVFAKAVGQIQHAAGKNSDVPVLNGINVELRGGNLAFLATDRYRMALAEIPVNRYPDTPEDGDFLVLADVLVGAARANSGNLDLLGSSQRIGFLSASRSTTSNVIDGQFPPVRRLFPEEHMIANRVTVDVDALLGAVTRAAVVVDGKNPVRLTFKPGEVIVDAGRADSNAGEEAVECWHDFEEPTGVGFNPTFLADGLRALTAPQALFGFAADTSMKPVALQDASDHTNSRQLLMPMRTESI</sequence>
<reference evidence="12 13" key="1">
    <citation type="submission" date="2019-11" db="EMBL/GenBank/DDBJ databases">
        <authorList>
            <person name="Donovan J."/>
            <person name="Schaffer R."/>
            <person name="Bae M.S."/>
            <person name="Gitobu P.N."/>
            <person name="Guan P."/>
            <person name="Olavarrieta M.P."/>
            <person name="Perez Cortez K."/>
            <person name="Tozier F.G."/>
            <person name="Vasilopoulos H."/>
            <person name="Zhang S."/>
            <person name="Kapinos A."/>
            <person name="Freise A.C."/>
            <person name="Moberg-Parker J."/>
            <person name="Garlena R.A."/>
            <person name="Russell D.A."/>
            <person name="Pope W.H."/>
            <person name="Jacobs-Sera D."/>
            <person name="Hatfull G.F."/>
        </authorList>
    </citation>
    <scope>NUCLEOTIDE SEQUENCE [LARGE SCALE GENOMIC DNA]</scope>
</reference>
<evidence type="ECO:0000313" key="13">
    <source>
        <dbReference type="Proteomes" id="UP000438167"/>
    </source>
</evidence>
<dbReference type="GO" id="GO:0003887">
    <property type="term" value="F:DNA-directed DNA polymerase activity"/>
    <property type="evidence" value="ECO:0007669"/>
    <property type="project" value="UniProtKB-KW"/>
</dbReference>
<comment type="subcellular location">
    <subcellularLocation>
        <location evidence="1">Cytoplasm</location>
    </subcellularLocation>
</comment>
<keyword evidence="6" id="KW-0235">DNA replication</keyword>
<dbReference type="Proteomes" id="UP000438167">
    <property type="component" value="Segment"/>
</dbReference>
<evidence type="ECO:0000256" key="7">
    <source>
        <dbReference type="ARBA" id="ARBA00022932"/>
    </source>
</evidence>
<dbReference type="NCBIfam" id="TIGR00663">
    <property type="entry name" value="dnan"/>
    <property type="match status" value="1"/>
</dbReference>
<feature type="domain" description="DNA polymerase III beta sliding clamp central" evidence="10">
    <location>
        <begin position="128"/>
        <end position="240"/>
    </location>
</feature>
<dbReference type="KEGG" id="vg:55815428"/>
<dbReference type="Pfam" id="PF02767">
    <property type="entry name" value="DNA_pol3_beta_2"/>
    <property type="match status" value="1"/>
</dbReference>
<dbReference type="EMBL" id="MN703411">
    <property type="protein sequence ID" value="QGZ17199.1"/>
    <property type="molecule type" value="Genomic_DNA"/>
</dbReference>
<keyword evidence="5" id="KW-0548">Nucleotidyltransferase</keyword>
<dbReference type="GeneID" id="55815428"/>
<name>A0A6B9JBV9_9CAUD</name>
<feature type="domain" description="DNA polymerase III beta sliding clamp N-terminal" evidence="9">
    <location>
        <begin position="1"/>
        <end position="119"/>
    </location>
</feature>
<dbReference type="InterPro" id="IPR022634">
    <property type="entry name" value="DNA_polIII_beta_N"/>
</dbReference>
<evidence type="ECO:0000256" key="5">
    <source>
        <dbReference type="ARBA" id="ARBA00022695"/>
    </source>
</evidence>
<dbReference type="PANTHER" id="PTHR30478">
    <property type="entry name" value="DNA POLYMERASE III SUBUNIT BETA"/>
    <property type="match status" value="1"/>
</dbReference>
<evidence type="ECO:0000259" key="11">
    <source>
        <dbReference type="Pfam" id="PF02768"/>
    </source>
</evidence>
<accession>A0A6B9JBV9</accession>
<dbReference type="InterPro" id="IPR046938">
    <property type="entry name" value="DNA_clamp_sf"/>
</dbReference>
<dbReference type="InterPro" id="IPR022637">
    <property type="entry name" value="DNA_polIII_beta_cen"/>
</dbReference>
<dbReference type="GO" id="GO:0008408">
    <property type="term" value="F:3'-5' exonuclease activity"/>
    <property type="evidence" value="ECO:0007669"/>
    <property type="project" value="InterPro"/>
</dbReference>
<evidence type="ECO:0000256" key="8">
    <source>
        <dbReference type="ARBA" id="ARBA00023125"/>
    </source>
</evidence>
<dbReference type="SMART" id="SM00480">
    <property type="entry name" value="POL3Bc"/>
    <property type="match status" value="1"/>
</dbReference>
<dbReference type="GO" id="GO:0009360">
    <property type="term" value="C:DNA polymerase III complex"/>
    <property type="evidence" value="ECO:0007669"/>
    <property type="project" value="InterPro"/>
</dbReference>
<evidence type="ECO:0000259" key="10">
    <source>
        <dbReference type="Pfam" id="PF02767"/>
    </source>
</evidence>
<dbReference type="Pfam" id="PF00712">
    <property type="entry name" value="DNA_pol3_beta"/>
    <property type="match status" value="1"/>
</dbReference>
<keyword evidence="8" id="KW-0238">DNA-binding</keyword>
<organism evidence="12 13">
    <name type="scientific">Arthrobacter phage DrYang</name>
    <dbReference type="NCBI Taxonomy" id="2686080"/>
    <lineage>
        <taxon>Viruses</taxon>
        <taxon>Duplodnaviria</taxon>
        <taxon>Heunggongvirae</taxon>
        <taxon>Uroviricota</taxon>
        <taxon>Caudoviricetes</taxon>
        <taxon>Klausavirus</taxon>
        <taxon>Klausavirus dryang</taxon>
    </lineage>
</organism>
<dbReference type="Gene3D" id="3.10.150.10">
    <property type="entry name" value="DNA Polymerase III, subunit A, domain 2"/>
    <property type="match status" value="3"/>
</dbReference>
<evidence type="ECO:0000256" key="2">
    <source>
        <dbReference type="ARBA" id="ARBA00010752"/>
    </source>
</evidence>
<evidence type="ECO:0000256" key="1">
    <source>
        <dbReference type="ARBA" id="ARBA00004496"/>
    </source>
</evidence>
<evidence type="ECO:0000259" key="9">
    <source>
        <dbReference type="Pfam" id="PF00712"/>
    </source>
</evidence>
<keyword evidence="4" id="KW-0808">Transferase</keyword>
<feature type="domain" description="DNA polymerase III beta sliding clamp C-terminal" evidence="11">
    <location>
        <begin position="243"/>
        <end position="368"/>
    </location>
</feature>
<dbReference type="GO" id="GO:0003677">
    <property type="term" value="F:DNA binding"/>
    <property type="evidence" value="ECO:0007669"/>
    <property type="project" value="UniProtKB-KW"/>
</dbReference>
<keyword evidence="13" id="KW-1185">Reference proteome</keyword>
<evidence type="ECO:0000256" key="3">
    <source>
        <dbReference type="ARBA" id="ARBA00022490"/>
    </source>
</evidence>
<gene>
    <name evidence="12" type="primary">100</name>
    <name evidence="12" type="ORF">SEA_DRYANG_100</name>
</gene>
<dbReference type="SUPFAM" id="SSF55979">
    <property type="entry name" value="DNA clamp"/>
    <property type="match status" value="3"/>
</dbReference>
<dbReference type="RefSeq" id="YP_009886022.1">
    <property type="nucleotide sequence ID" value="NC_049489.1"/>
</dbReference>
<dbReference type="Pfam" id="PF02768">
    <property type="entry name" value="DNA_pol3_beta_3"/>
    <property type="match status" value="1"/>
</dbReference>
<dbReference type="InterPro" id="IPR022635">
    <property type="entry name" value="DNA_polIII_beta_C"/>
</dbReference>
<keyword evidence="7" id="KW-0239">DNA-directed DNA polymerase</keyword>
<dbReference type="InterPro" id="IPR001001">
    <property type="entry name" value="DNA_polIII_beta"/>
</dbReference>
<dbReference type="GO" id="GO:0006271">
    <property type="term" value="P:DNA strand elongation involved in DNA replication"/>
    <property type="evidence" value="ECO:0007669"/>
    <property type="project" value="TreeGrafter"/>
</dbReference>
<keyword evidence="3" id="KW-0963">Cytoplasm</keyword>
<evidence type="ECO:0000256" key="6">
    <source>
        <dbReference type="ARBA" id="ARBA00022705"/>
    </source>
</evidence>
<comment type="similarity">
    <text evidence="2">Belongs to the beta sliding clamp family.</text>
</comment>
<evidence type="ECO:0000313" key="12">
    <source>
        <dbReference type="EMBL" id="QGZ17199.1"/>
    </source>
</evidence>
<evidence type="ECO:0000256" key="4">
    <source>
        <dbReference type="ARBA" id="ARBA00022679"/>
    </source>
</evidence>
<dbReference type="PANTHER" id="PTHR30478:SF0">
    <property type="entry name" value="BETA SLIDING CLAMP"/>
    <property type="match status" value="1"/>
</dbReference>
<proteinExistence type="inferred from homology"/>